<accession>A0AAD5B669</accession>
<evidence type="ECO:0000313" key="8">
    <source>
        <dbReference type="EMBL" id="KAI5627905.1"/>
    </source>
</evidence>
<dbReference type="InterPro" id="IPR013783">
    <property type="entry name" value="Ig-like_fold"/>
</dbReference>
<organism evidence="8 9">
    <name type="scientific">Silurus asotus</name>
    <name type="common">Amur catfish</name>
    <name type="synonym">Parasilurus asotus</name>
    <dbReference type="NCBI Taxonomy" id="30991"/>
    <lineage>
        <taxon>Eukaryota</taxon>
        <taxon>Metazoa</taxon>
        <taxon>Chordata</taxon>
        <taxon>Craniata</taxon>
        <taxon>Vertebrata</taxon>
        <taxon>Euteleostomi</taxon>
        <taxon>Actinopterygii</taxon>
        <taxon>Neopterygii</taxon>
        <taxon>Teleostei</taxon>
        <taxon>Ostariophysi</taxon>
        <taxon>Siluriformes</taxon>
        <taxon>Siluridae</taxon>
        <taxon>Silurus</taxon>
    </lineage>
</organism>
<sequence length="221" mass="25137">SMTKGEGKSLYISCKVNGLSGSNYVHWYQKKEGEVFTRILYVKSDGKAIQDTNHPDAKEFDVRVQSDQFDLKIPKLKKSHSAVYYCAIWDGATVTGKHSLNIYTKIAVLELMFFLSTEDVLGVKLEQKDLSMTKEEGKSVFISCKVPGLSNNDYVHWYQKKEGEALTRILYVKKIGQAVQDTNHPDGKEFDVRIQSDQFDLKIAKLKKSHSAVYYCASWDS</sequence>
<dbReference type="AlphaFoldDB" id="A0AAD5B669"/>
<evidence type="ECO:0000256" key="4">
    <source>
        <dbReference type="ARBA" id="ARBA00023136"/>
    </source>
</evidence>
<comment type="subcellular location">
    <subcellularLocation>
        <location evidence="1">Membrane</location>
    </subcellularLocation>
</comment>
<dbReference type="SMART" id="SM00409">
    <property type="entry name" value="IG"/>
    <property type="match status" value="2"/>
</dbReference>
<dbReference type="Gene3D" id="2.60.40.10">
    <property type="entry name" value="Immunoglobulins"/>
    <property type="match status" value="2"/>
</dbReference>
<evidence type="ECO:0000256" key="6">
    <source>
        <dbReference type="ARBA" id="ARBA00023319"/>
    </source>
</evidence>
<keyword evidence="2" id="KW-0812">Transmembrane</keyword>
<dbReference type="PANTHER" id="PTHR19256">
    <property type="entry name" value="T-CELL RECEPTOR GAMMA CHAIN"/>
    <property type="match status" value="1"/>
</dbReference>
<evidence type="ECO:0000259" key="7">
    <source>
        <dbReference type="PROSITE" id="PS50835"/>
    </source>
</evidence>
<keyword evidence="6" id="KW-0393">Immunoglobulin domain</keyword>
<dbReference type="SMART" id="SM00406">
    <property type="entry name" value="IGv"/>
    <property type="match status" value="2"/>
</dbReference>
<comment type="caution">
    <text evidence="8">The sequence shown here is derived from an EMBL/GenBank/DDBJ whole genome shotgun (WGS) entry which is preliminary data.</text>
</comment>
<proteinExistence type="predicted"/>
<protein>
    <recommendedName>
        <fullName evidence="7">Ig-like domain-containing protein</fullName>
    </recommendedName>
</protein>
<dbReference type="PANTHER" id="PTHR19256:SF65">
    <property type="entry name" value="T CELL RECEPTOR GAMMA CONSTANT 1-RELATED"/>
    <property type="match status" value="1"/>
</dbReference>
<keyword evidence="3" id="KW-1133">Transmembrane helix</keyword>
<keyword evidence="5" id="KW-0675">Receptor</keyword>
<dbReference type="PROSITE" id="PS50835">
    <property type="entry name" value="IG_LIKE"/>
    <property type="match status" value="2"/>
</dbReference>
<dbReference type="InterPro" id="IPR003599">
    <property type="entry name" value="Ig_sub"/>
</dbReference>
<evidence type="ECO:0000256" key="5">
    <source>
        <dbReference type="ARBA" id="ARBA00023170"/>
    </source>
</evidence>
<dbReference type="InterPro" id="IPR051117">
    <property type="entry name" value="TRG_var/const_region"/>
</dbReference>
<gene>
    <name evidence="8" type="ORF">C0J50_3171</name>
</gene>
<evidence type="ECO:0000256" key="2">
    <source>
        <dbReference type="ARBA" id="ARBA00022692"/>
    </source>
</evidence>
<feature type="domain" description="Ig-like" evidence="7">
    <location>
        <begin position="1"/>
        <end position="103"/>
    </location>
</feature>
<evidence type="ECO:0000256" key="3">
    <source>
        <dbReference type="ARBA" id="ARBA00022989"/>
    </source>
</evidence>
<keyword evidence="4" id="KW-0472">Membrane</keyword>
<dbReference type="Pfam" id="PF07686">
    <property type="entry name" value="V-set"/>
    <property type="match status" value="2"/>
</dbReference>
<dbReference type="GO" id="GO:0016020">
    <property type="term" value="C:membrane"/>
    <property type="evidence" value="ECO:0007669"/>
    <property type="project" value="UniProtKB-SubCell"/>
</dbReference>
<dbReference type="Proteomes" id="UP001205998">
    <property type="component" value="Unassembled WGS sequence"/>
</dbReference>
<feature type="non-terminal residue" evidence="8">
    <location>
        <position position="1"/>
    </location>
</feature>
<keyword evidence="9" id="KW-1185">Reference proteome</keyword>
<feature type="non-terminal residue" evidence="8">
    <location>
        <position position="221"/>
    </location>
</feature>
<evidence type="ECO:0000313" key="9">
    <source>
        <dbReference type="Proteomes" id="UP001205998"/>
    </source>
</evidence>
<dbReference type="InterPro" id="IPR007110">
    <property type="entry name" value="Ig-like_dom"/>
</dbReference>
<reference evidence="8" key="1">
    <citation type="submission" date="2018-07" db="EMBL/GenBank/DDBJ databases">
        <title>Comparative genomics of catfishes provides insights into carnivory and benthic adaptation.</title>
        <authorList>
            <person name="Zhang Y."/>
            <person name="Wang D."/>
            <person name="Peng Z."/>
            <person name="Zheng S."/>
            <person name="Shao F."/>
            <person name="Tao W."/>
        </authorList>
    </citation>
    <scope>NUCLEOTIDE SEQUENCE</scope>
    <source>
        <strain evidence="8">Chongqing</strain>
    </source>
</reference>
<dbReference type="InterPro" id="IPR013106">
    <property type="entry name" value="Ig_V-set"/>
</dbReference>
<evidence type="ECO:0000256" key="1">
    <source>
        <dbReference type="ARBA" id="ARBA00004370"/>
    </source>
</evidence>
<dbReference type="SUPFAM" id="SSF48726">
    <property type="entry name" value="Immunoglobulin"/>
    <property type="match status" value="2"/>
</dbReference>
<name>A0AAD5B669_SILAS</name>
<feature type="domain" description="Ig-like" evidence="7">
    <location>
        <begin position="136"/>
        <end position="221"/>
    </location>
</feature>
<dbReference type="EMBL" id="MU548165">
    <property type="protein sequence ID" value="KAI5627905.1"/>
    <property type="molecule type" value="Genomic_DNA"/>
</dbReference>
<dbReference type="InterPro" id="IPR036179">
    <property type="entry name" value="Ig-like_dom_sf"/>
</dbReference>